<evidence type="ECO:0000256" key="1">
    <source>
        <dbReference type="ARBA" id="ARBA00022448"/>
    </source>
</evidence>
<dbReference type="InterPro" id="IPR005893">
    <property type="entry name" value="PotA-like"/>
</dbReference>
<evidence type="ECO:0000256" key="3">
    <source>
        <dbReference type="ARBA" id="ARBA00022519"/>
    </source>
</evidence>
<keyword evidence="2 8" id="KW-1003">Cell membrane</keyword>
<comment type="similarity">
    <text evidence="8">Belongs to the ABC transporter superfamily. Spermidine/putrescine importer (TC 3.A.1.11.1) family.</text>
</comment>
<name>A0A158KE51_9BURK</name>
<dbReference type="Proteomes" id="UP000055019">
    <property type="component" value="Unassembled WGS sequence"/>
</dbReference>
<dbReference type="InterPro" id="IPR027417">
    <property type="entry name" value="P-loop_NTPase"/>
</dbReference>
<dbReference type="InterPro" id="IPR003593">
    <property type="entry name" value="AAA+_ATPase"/>
</dbReference>
<dbReference type="EMBL" id="FCOM02000032">
    <property type="protein sequence ID" value="SAL79377.1"/>
    <property type="molecule type" value="Genomic_DNA"/>
</dbReference>
<keyword evidence="3" id="KW-0997">Cell inner membrane</keyword>
<comment type="catalytic activity">
    <reaction evidence="8">
        <text>ATP + H2O + polyamine-[polyamine-binding protein]Side 1 = ADP + phosphate + polyamineSide 2 + [polyamine-binding protein]Side 1.</text>
        <dbReference type="EC" id="7.6.2.11"/>
    </reaction>
</comment>
<dbReference type="GO" id="GO:0005524">
    <property type="term" value="F:ATP binding"/>
    <property type="evidence" value="ECO:0007669"/>
    <property type="project" value="UniProtKB-KW"/>
</dbReference>
<comment type="function">
    <text evidence="8">Part of the ABC transporter complex PotABCD involved in spermidine/putrescine import. Responsible for energy coupling to the transport system.</text>
</comment>
<feature type="region of interest" description="Disordered" evidence="9">
    <location>
        <begin position="1"/>
        <end position="28"/>
    </location>
</feature>
<dbReference type="InterPro" id="IPR003439">
    <property type="entry name" value="ABC_transporter-like_ATP-bd"/>
</dbReference>
<feature type="domain" description="ABC transporter" evidence="10">
    <location>
        <begin position="33"/>
        <end position="263"/>
    </location>
</feature>
<dbReference type="GO" id="GO:0015417">
    <property type="term" value="F:ABC-type polyamine transporter activity"/>
    <property type="evidence" value="ECO:0007669"/>
    <property type="project" value="UniProtKB-EC"/>
</dbReference>
<dbReference type="PROSITE" id="PS00211">
    <property type="entry name" value="ABC_TRANSPORTER_1"/>
    <property type="match status" value="1"/>
</dbReference>
<dbReference type="FunFam" id="3.40.50.300:FF:000133">
    <property type="entry name" value="Spermidine/putrescine import ATP-binding protein PotA"/>
    <property type="match status" value="1"/>
</dbReference>
<dbReference type="Pfam" id="PF08402">
    <property type="entry name" value="TOBE_2"/>
    <property type="match status" value="1"/>
</dbReference>
<protein>
    <recommendedName>
        <fullName evidence="8">Spermidine/putrescine import ATP-binding protein PotA</fullName>
        <ecNumber evidence="8">7.6.2.11</ecNumber>
    </recommendedName>
</protein>
<keyword evidence="12" id="KW-1185">Reference proteome</keyword>
<dbReference type="PANTHER" id="PTHR42781:SF5">
    <property type="entry name" value="PUTRESCINE TRANSPORT ATP-BINDING PROTEIN POTG"/>
    <property type="match status" value="1"/>
</dbReference>
<comment type="caution">
    <text evidence="11">The sequence shown here is derived from an EMBL/GenBank/DDBJ whole genome shotgun (WGS) entry which is preliminary data.</text>
</comment>
<dbReference type="SUPFAM" id="SSF50331">
    <property type="entry name" value="MOP-like"/>
    <property type="match status" value="1"/>
</dbReference>
<evidence type="ECO:0000256" key="4">
    <source>
        <dbReference type="ARBA" id="ARBA00022741"/>
    </source>
</evidence>
<evidence type="ECO:0000256" key="6">
    <source>
        <dbReference type="ARBA" id="ARBA00022967"/>
    </source>
</evidence>
<dbReference type="RefSeq" id="WP_061149822.1">
    <property type="nucleotide sequence ID" value="NZ_FCOM02000032.1"/>
</dbReference>
<evidence type="ECO:0000256" key="2">
    <source>
        <dbReference type="ARBA" id="ARBA00022475"/>
    </source>
</evidence>
<evidence type="ECO:0000256" key="8">
    <source>
        <dbReference type="RuleBase" id="RU364083"/>
    </source>
</evidence>
<dbReference type="SUPFAM" id="SSF52540">
    <property type="entry name" value="P-loop containing nucleoside triphosphate hydrolases"/>
    <property type="match status" value="1"/>
</dbReference>
<keyword evidence="6 8" id="KW-1278">Translocase</keyword>
<keyword evidence="1 8" id="KW-0813">Transport</keyword>
<dbReference type="PANTHER" id="PTHR42781">
    <property type="entry name" value="SPERMIDINE/PUTRESCINE IMPORT ATP-BINDING PROTEIN POTA"/>
    <property type="match status" value="1"/>
</dbReference>
<keyword evidence="4 8" id="KW-0547">Nucleotide-binding</keyword>
<keyword evidence="5 8" id="KW-0067">ATP-binding</keyword>
<evidence type="ECO:0000256" key="7">
    <source>
        <dbReference type="ARBA" id="ARBA00023136"/>
    </source>
</evidence>
<dbReference type="Gene3D" id="3.40.50.300">
    <property type="entry name" value="P-loop containing nucleotide triphosphate hydrolases"/>
    <property type="match status" value="1"/>
</dbReference>
<dbReference type="InterPro" id="IPR013611">
    <property type="entry name" value="Transp-assoc_OB_typ2"/>
</dbReference>
<dbReference type="EC" id="7.6.2.11" evidence="8"/>
<dbReference type="Pfam" id="PF00005">
    <property type="entry name" value="ABC_tran"/>
    <property type="match status" value="1"/>
</dbReference>
<evidence type="ECO:0000256" key="9">
    <source>
        <dbReference type="SAM" id="MobiDB-lite"/>
    </source>
</evidence>
<gene>
    <name evidence="8" type="primary">potA</name>
    <name evidence="11" type="ORF">AWB74_05521</name>
</gene>
<dbReference type="Gene3D" id="2.40.50.100">
    <property type="match status" value="1"/>
</dbReference>
<evidence type="ECO:0000259" key="10">
    <source>
        <dbReference type="PROSITE" id="PS50893"/>
    </source>
</evidence>
<evidence type="ECO:0000313" key="11">
    <source>
        <dbReference type="EMBL" id="SAL79377.1"/>
    </source>
</evidence>
<dbReference type="NCBIfam" id="TIGR01187">
    <property type="entry name" value="potA"/>
    <property type="match status" value="1"/>
</dbReference>
<dbReference type="InterPro" id="IPR050093">
    <property type="entry name" value="ABC_SmlMolc_Importer"/>
</dbReference>
<dbReference type="AlphaFoldDB" id="A0A158KE51"/>
<organism evidence="11 12">
    <name type="scientific">Caballeronia arvi</name>
    <dbReference type="NCBI Taxonomy" id="1777135"/>
    <lineage>
        <taxon>Bacteria</taxon>
        <taxon>Pseudomonadati</taxon>
        <taxon>Pseudomonadota</taxon>
        <taxon>Betaproteobacteria</taxon>
        <taxon>Burkholderiales</taxon>
        <taxon>Burkholderiaceae</taxon>
        <taxon>Caballeronia</taxon>
    </lineage>
</organism>
<dbReference type="GO" id="GO:0043190">
    <property type="term" value="C:ATP-binding cassette (ABC) transporter complex"/>
    <property type="evidence" value="ECO:0007669"/>
    <property type="project" value="InterPro"/>
</dbReference>
<dbReference type="GO" id="GO:0015847">
    <property type="term" value="P:putrescine transport"/>
    <property type="evidence" value="ECO:0007669"/>
    <property type="project" value="UniProtKB-ARBA"/>
</dbReference>
<comment type="subunit">
    <text evidence="8">The complex is composed of two ATP-binding proteins (PotA), two transmembrane proteins (PotB and PotC) and a solute-binding protein (PotD).</text>
</comment>
<sequence>MSEQSSALKAAPNSGRREPGSSGAAPATDDNFVQIVDVVKKFGETTAVRGVNLSVRKGELFALLGSSGCGKSTLLRMLAGLESVTEGQILIDGEDLAKMPPYNRPVNMMFQSYALFPHMSVESNVAFGLKQEGVKGGELKDRVHNALQLVQMAQYAKRKPHQLSGGQQQRVALARSLVKRPKLLLLDEPMSALDKQIRQRTQIELVNILDTVGVTCIMVTHDQEEAMTMANRLAVMSEGQIVQLGTPHEVYEYPNTRFSAQFIGSTNLFDGNVVEDEPDHVFVESSELPVRLYVSHGITGPLGMPVTISVRPERIALTRKPPEGAYNWGRGRVTNIAYMGGYTLYHVTLDSGKVVVANLSSLAIGEIDSPTFGDEVYVRWSASAGVVLTS</sequence>
<keyword evidence="7 8" id="KW-0472">Membrane</keyword>
<dbReference type="InterPro" id="IPR017871">
    <property type="entry name" value="ABC_transporter-like_CS"/>
</dbReference>
<dbReference type="PROSITE" id="PS50893">
    <property type="entry name" value="ABC_TRANSPORTER_2"/>
    <property type="match status" value="1"/>
</dbReference>
<dbReference type="GO" id="GO:0016887">
    <property type="term" value="F:ATP hydrolysis activity"/>
    <property type="evidence" value="ECO:0007669"/>
    <property type="project" value="InterPro"/>
</dbReference>
<dbReference type="SMART" id="SM00382">
    <property type="entry name" value="AAA"/>
    <property type="match status" value="1"/>
</dbReference>
<dbReference type="InterPro" id="IPR008995">
    <property type="entry name" value="Mo/tungstate-bd_C_term_dom"/>
</dbReference>
<proteinExistence type="inferred from homology"/>
<reference evidence="11" key="1">
    <citation type="submission" date="2016-01" db="EMBL/GenBank/DDBJ databases">
        <authorList>
            <person name="Peeters C."/>
        </authorList>
    </citation>
    <scope>NUCLEOTIDE SEQUENCE [LARGE SCALE GENOMIC DNA]</scope>
    <source>
        <strain evidence="11">LMG 29317</strain>
    </source>
</reference>
<evidence type="ECO:0000313" key="12">
    <source>
        <dbReference type="Proteomes" id="UP000055019"/>
    </source>
</evidence>
<accession>A0A158KE51</accession>
<evidence type="ECO:0000256" key="5">
    <source>
        <dbReference type="ARBA" id="ARBA00022840"/>
    </source>
</evidence>